<feature type="compositionally biased region" description="Basic residues" evidence="1">
    <location>
        <begin position="195"/>
        <end position="208"/>
    </location>
</feature>
<protein>
    <submittedName>
        <fullName evidence="2">SERTA domain-containing protein 3</fullName>
    </submittedName>
</protein>
<comment type="caution">
    <text evidence="2">The sequence shown here is derived from an EMBL/GenBank/DDBJ whole genome shotgun (WGS) entry which is preliminary data.</text>
</comment>
<feature type="compositionally biased region" description="Polar residues" evidence="1">
    <location>
        <begin position="602"/>
        <end position="612"/>
    </location>
</feature>
<gene>
    <name evidence="2" type="primary">RBT1_12</name>
    <name evidence="2" type="ORF">V5O48_009007</name>
</gene>
<proteinExistence type="predicted"/>
<feature type="compositionally biased region" description="Pro residues" evidence="1">
    <location>
        <begin position="509"/>
        <end position="519"/>
    </location>
</feature>
<feature type="compositionally biased region" description="Polar residues" evidence="1">
    <location>
        <begin position="523"/>
        <end position="532"/>
    </location>
</feature>
<evidence type="ECO:0000256" key="1">
    <source>
        <dbReference type="SAM" id="MobiDB-lite"/>
    </source>
</evidence>
<dbReference type="Proteomes" id="UP001465976">
    <property type="component" value="Unassembled WGS sequence"/>
</dbReference>
<accession>A0ABR3FCX7</accession>
<reference evidence="2 3" key="1">
    <citation type="submission" date="2024-02" db="EMBL/GenBank/DDBJ databases">
        <title>A draft genome for the cacao thread blight pathogen Marasmius crinis-equi.</title>
        <authorList>
            <person name="Cohen S.P."/>
            <person name="Baruah I.K."/>
            <person name="Amoako-Attah I."/>
            <person name="Bukari Y."/>
            <person name="Meinhardt L.W."/>
            <person name="Bailey B.A."/>
        </authorList>
    </citation>
    <scope>NUCLEOTIDE SEQUENCE [LARGE SCALE GENOMIC DNA]</scope>
    <source>
        <strain evidence="2 3">GH-76</strain>
    </source>
</reference>
<evidence type="ECO:0000313" key="3">
    <source>
        <dbReference type="Proteomes" id="UP001465976"/>
    </source>
</evidence>
<feature type="compositionally biased region" description="Low complexity" evidence="1">
    <location>
        <begin position="539"/>
        <end position="558"/>
    </location>
</feature>
<name>A0ABR3FCX7_9AGAR</name>
<feature type="compositionally biased region" description="Polar residues" evidence="1">
    <location>
        <begin position="442"/>
        <end position="457"/>
    </location>
</feature>
<feature type="compositionally biased region" description="Basic and acidic residues" evidence="1">
    <location>
        <begin position="401"/>
        <end position="433"/>
    </location>
</feature>
<organism evidence="2 3">
    <name type="scientific">Marasmius crinis-equi</name>
    <dbReference type="NCBI Taxonomy" id="585013"/>
    <lineage>
        <taxon>Eukaryota</taxon>
        <taxon>Fungi</taxon>
        <taxon>Dikarya</taxon>
        <taxon>Basidiomycota</taxon>
        <taxon>Agaricomycotina</taxon>
        <taxon>Agaricomycetes</taxon>
        <taxon>Agaricomycetidae</taxon>
        <taxon>Agaricales</taxon>
        <taxon>Marasmiineae</taxon>
        <taxon>Marasmiaceae</taxon>
        <taxon>Marasmius</taxon>
    </lineage>
</organism>
<feature type="region of interest" description="Disordered" evidence="1">
    <location>
        <begin position="502"/>
        <end position="691"/>
    </location>
</feature>
<evidence type="ECO:0000313" key="2">
    <source>
        <dbReference type="EMBL" id="KAL0572952.1"/>
    </source>
</evidence>
<sequence length="876" mass="96594">MVNPGAFKGSRKLFLESALPGYFTSVLQGVGPEFLQTTIQRYLNRFPIDLDEDTEPSEDELDAVNDEEALPDVYPPVKDPEETDEAFRTRVAAFEQQKKDTKSKIDQIVRWFKYRLQKHNEGTMKGEPHPLDILLANLAGIMLTKPGRMRTAYNVWGKENQELIGELLVERLETKDENGSEEEASASGMMDGRASKKKKKGKAKKNGRKYIKNGDEGYLAVRQEITMSEFAKLSEEVQQEWKMKAEEEHKEQMEKWKACQCIDRLVKFMQPILDGVFRATGWPCSFIAGGPEPADAGRLNILSIHSSTTSGAVPMTFGAACRPAFKKYWIPVFTGFLQMCFSMDESKARGLDNTDMPTLREQLAEQEEETTANVDAVELLSGEEFMQEVRGMMETETGVATEREKGKAKDKRELPKAESARSRKIADLHEKGSQSRKAASPVGTTSAAPMKSRNANATRPRPQAEGGGGKAKTTATTSHVPLAEAAKTTVTTSYHALAENTATTSHVPPAEPALTPPVATPKVAQTSVSNGQAILPLQSHTSTPTTTPTTTSQPPSMTIIPRSNLSPPPTASPPHNMTISESLAVSPSTKLSPPSPPHRFTVRSQSRVSLPTPSEARTESHSPPTQSTAGAAKRPNTRSQPAQPGTDSQPLTLPKRKAAGAERGNKRRKIEATSGHQGIWEESPGYAETEEEDELAEDIAVVVPDDAPAYIWKVVQMCEQLDLGNEMMKLVEAWVEMERREGFEGTAVLTANSRPAQVGEWIQHGRRPNFKAKISDVEVYGDKFATWFKKCSPPWRMRTAGTIVMSRGPGKDWSEMKVTGQNGLASVIAAMAFWKYALDLLPGKTPREKQARERLEGQFKEAFDEVSYSISQMTRG</sequence>
<feature type="region of interest" description="Disordered" evidence="1">
    <location>
        <begin position="395"/>
        <end position="484"/>
    </location>
</feature>
<keyword evidence="3" id="KW-1185">Reference proteome</keyword>
<dbReference type="EMBL" id="JBAHYK010000562">
    <property type="protein sequence ID" value="KAL0572952.1"/>
    <property type="molecule type" value="Genomic_DNA"/>
</dbReference>
<feature type="compositionally biased region" description="Polar residues" evidence="1">
    <location>
        <begin position="573"/>
        <end position="585"/>
    </location>
</feature>
<feature type="compositionally biased region" description="Polar residues" evidence="1">
    <location>
        <begin position="637"/>
        <end position="651"/>
    </location>
</feature>
<feature type="region of interest" description="Disordered" evidence="1">
    <location>
        <begin position="174"/>
        <end position="208"/>
    </location>
</feature>